<dbReference type="EMBL" id="JAULSR010000007">
    <property type="protein sequence ID" value="KAK0615040.1"/>
    <property type="molecule type" value="Genomic_DNA"/>
</dbReference>
<accession>A0AA39WGL7</accession>
<evidence type="ECO:0000313" key="2">
    <source>
        <dbReference type="Proteomes" id="UP001174934"/>
    </source>
</evidence>
<sequence length="192" mass="21189">MRRAPGCWCFMVVHGQATSLVYSWAPHWPLLKPLSIVFRTFAVCFVKLTDIPIRAINNLPSTPEEVSGTAATASASTAGLVTTTTQKHRHPPVLHHAPQPRSHVRLQNRPCGRDCSTAACVCVSRYLRYVARSPGTLPVYQNMFLFPLSSQLPTLGPASRKVPCHCWLAYLGQGPEVPCWLLLSILASQPFM</sequence>
<proteinExistence type="predicted"/>
<dbReference type="Proteomes" id="UP001174934">
    <property type="component" value="Unassembled WGS sequence"/>
</dbReference>
<comment type="caution">
    <text evidence="1">The sequence shown here is derived from an EMBL/GenBank/DDBJ whole genome shotgun (WGS) entry which is preliminary data.</text>
</comment>
<reference evidence="1" key="1">
    <citation type="submission" date="2023-06" db="EMBL/GenBank/DDBJ databases">
        <title>Genome-scale phylogeny and comparative genomics of the fungal order Sordariales.</title>
        <authorList>
            <consortium name="Lawrence Berkeley National Laboratory"/>
            <person name="Hensen N."/>
            <person name="Bonometti L."/>
            <person name="Westerberg I."/>
            <person name="Brannstrom I.O."/>
            <person name="Guillou S."/>
            <person name="Cros-Aarteil S."/>
            <person name="Calhoun S."/>
            <person name="Haridas S."/>
            <person name="Kuo A."/>
            <person name="Mondo S."/>
            <person name="Pangilinan J."/>
            <person name="Riley R."/>
            <person name="LaButti K."/>
            <person name="Andreopoulos B."/>
            <person name="Lipzen A."/>
            <person name="Chen C."/>
            <person name="Yanf M."/>
            <person name="Daum C."/>
            <person name="Ng V."/>
            <person name="Clum A."/>
            <person name="Steindorff A."/>
            <person name="Ohm R."/>
            <person name="Martin F."/>
            <person name="Silar P."/>
            <person name="Natvig D."/>
            <person name="Lalanne C."/>
            <person name="Gautier V."/>
            <person name="Ament-velasquez S.L."/>
            <person name="Kruys A."/>
            <person name="Hutchinson M.I."/>
            <person name="Powell A.J."/>
            <person name="Barry K."/>
            <person name="Miller A.N."/>
            <person name="Grigoriev I.V."/>
            <person name="Debuchy R."/>
            <person name="Gladieux P."/>
            <person name="Thoren M.H."/>
            <person name="Johannesson H."/>
        </authorList>
    </citation>
    <scope>NUCLEOTIDE SEQUENCE</scope>
    <source>
        <strain evidence="1">SMH3391-2</strain>
    </source>
</reference>
<dbReference type="AlphaFoldDB" id="A0AA39WGL7"/>
<organism evidence="1 2">
    <name type="scientific">Bombardia bombarda</name>
    <dbReference type="NCBI Taxonomy" id="252184"/>
    <lineage>
        <taxon>Eukaryota</taxon>
        <taxon>Fungi</taxon>
        <taxon>Dikarya</taxon>
        <taxon>Ascomycota</taxon>
        <taxon>Pezizomycotina</taxon>
        <taxon>Sordariomycetes</taxon>
        <taxon>Sordariomycetidae</taxon>
        <taxon>Sordariales</taxon>
        <taxon>Lasiosphaeriaceae</taxon>
        <taxon>Bombardia</taxon>
    </lineage>
</organism>
<gene>
    <name evidence="1" type="ORF">B0T17DRAFT_376075</name>
</gene>
<keyword evidence="2" id="KW-1185">Reference proteome</keyword>
<evidence type="ECO:0000313" key="1">
    <source>
        <dbReference type="EMBL" id="KAK0615040.1"/>
    </source>
</evidence>
<name>A0AA39WGL7_9PEZI</name>
<protein>
    <submittedName>
        <fullName evidence="1">Uncharacterized protein</fullName>
    </submittedName>
</protein>